<dbReference type="PANTHER" id="PTHR46669">
    <property type="entry name" value="LEUCINE-RICH PPR MOTIF-CONTAINING PROTEIN, MITOCHONDRIAL"/>
    <property type="match status" value="1"/>
</dbReference>
<dbReference type="InterPro" id="IPR033490">
    <property type="entry name" value="LRP130"/>
</dbReference>
<dbReference type="Gene3D" id="1.25.40.10">
    <property type="entry name" value="Tetratricopeptide repeat domain"/>
    <property type="match status" value="1"/>
</dbReference>
<dbReference type="Proteomes" id="UP001176940">
    <property type="component" value="Unassembled WGS sequence"/>
</dbReference>
<gene>
    <name evidence="1" type="ORF">RIMI_LOCUS1359095</name>
</gene>
<evidence type="ECO:0008006" key="3">
    <source>
        <dbReference type="Google" id="ProtNLM"/>
    </source>
</evidence>
<evidence type="ECO:0000313" key="2">
    <source>
        <dbReference type="Proteomes" id="UP001176940"/>
    </source>
</evidence>
<reference evidence="1" key="1">
    <citation type="submission" date="2023-07" db="EMBL/GenBank/DDBJ databases">
        <authorList>
            <person name="Stuckert A."/>
        </authorList>
    </citation>
    <scope>NUCLEOTIDE SEQUENCE</scope>
</reference>
<dbReference type="PANTHER" id="PTHR46669:SF1">
    <property type="entry name" value="LEUCINE-RICH PPR MOTIF-CONTAINING PROTEIN, MITOCHONDRIAL"/>
    <property type="match status" value="1"/>
</dbReference>
<protein>
    <recommendedName>
        <fullName evidence="3">Leucine-rich PPR motif-containing protein, mitochondrial</fullName>
    </recommendedName>
</protein>
<proteinExistence type="predicted"/>
<comment type="caution">
    <text evidence="1">The sequence shown here is derived from an EMBL/GenBank/DDBJ whole genome shotgun (WGS) entry which is preliminary data.</text>
</comment>
<dbReference type="EMBL" id="CAUEEQ010001758">
    <property type="protein sequence ID" value="CAJ0920756.1"/>
    <property type="molecule type" value="Genomic_DNA"/>
</dbReference>
<name>A0ABN9KRB4_9NEOB</name>
<dbReference type="InterPro" id="IPR011990">
    <property type="entry name" value="TPR-like_helical_dom_sf"/>
</dbReference>
<accession>A0ABN9KRB4</accession>
<evidence type="ECO:0000313" key="1">
    <source>
        <dbReference type="EMBL" id="CAJ0920756.1"/>
    </source>
</evidence>
<organism evidence="1 2">
    <name type="scientific">Ranitomeya imitator</name>
    <name type="common">mimic poison frog</name>
    <dbReference type="NCBI Taxonomy" id="111125"/>
    <lineage>
        <taxon>Eukaryota</taxon>
        <taxon>Metazoa</taxon>
        <taxon>Chordata</taxon>
        <taxon>Craniata</taxon>
        <taxon>Vertebrata</taxon>
        <taxon>Euteleostomi</taxon>
        <taxon>Amphibia</taxon>
        <taxon>Batrachia</taxon>
        <taxon>Anura</taxon>
        <taxon>Neobatrachia</taxon>
        <taxon>Hyloidea</taxon>
        <taxon>Dendrobatidae</taxon>
        <taxon>Dendrobatinae</taxon>
        <taxon>Ranitomeya</taxon>
    </lineage>
</organism>
<sequence>MLENGSKPMRSSLNRLVNALALNGDVPGLEKIKEISQRHEIAAQVLPESLNTCVVLAHLKNGNFEEGISLMESMCINEPKKTHSSFLINQLLRNNMEEALEKLSILAERMANQFANYVPVTDLFVNYVRMRRDEEASHLLQRCPAIAEQRAMLGRHIIRQLGRNEEEKTIRLISLLSDPYYKQVHYSFLMRDYESNKEVDAAVALYEKTKAEHIDPDDLFLKRLAVLLRGAGKPVPFSEPPETVEYYKEQLKKQLSQDKEELQKEE</sequence>
<keyword evidence="2" id="KW-1185">Reference proteome</keyword>